<dbReference type="SMART" id="SM00364">
    <property type="entry name" value="LRR_BAC"/>
    <property type="match status" value="6"/>
</dbReference>
<keyword evidence="3" id="KW-0812">Transmembrane</keyword>
<sequence>METINLLSVFGCLCVQKIWASNCYQEMNYEKLYGYKYDINCNYLNDTNIEELQEIIVKTKVKLTITNSNLSNITSKFFKNIINTKELIINSSAIPLSGKLFTHLDRLDVLILNNNSMEELPQGFFDGPQNLRVLKLSYNGLGRLPNNTFTEIHLQELDLSHNRFVDLSLPCELQQLTYLDLSHNQIANLRNLSPPCTPLLKVLDLSHNRLVDLNPLRKLRYLQKIDLSHNLLEDIGDGVTDLENLKQVNLAGNLLRNVNFRNSSSITVLNLANNSLTGIDSSNLVLLEELNLEMNQLTEIPPSLSDALKKIDLSHNPLAFNRELRRFPNLVNLRLSDCGIGKLERQLDGLDSLEVLDLSRNLVDLREASLKLGRLNVLDLSANSLRSLPVLELKSLVRLNLSWNSLEGLQGEVFVGCPRIAVLDLSHNHLESLDDSVLRPLEGLSEVHLEYNRLAYLAYGGILTVHKSLRFLGIGDNRFSCQFLSSMVYHFGVNNIEFGETANDYSENVAGIHCHEVRSVDSDTRSENVTISDTLIFVIASVILGLLAVIVLVLYKISVFVRRRANIDEVELIDRRFKLRNYL</sequence>
<keyword evidence="3" id="KW-0472">Membrane</keyword>
<evidence type="ECO:0000313" key="5">
    <source>
        <dbReference type="EMBL" id="JAV69568.1"/>
    </source>
</evidence>
<dbReference type="Pfam" id="PF13516">
    <property type="entry name" value="LRR_6"/>
    <property type="match status" value="1"/>
</dbReference>
<dbReference type="InterPro" id="IPR003591">
    <property type="entry name" value="Leu-rich_rpt_typical-subtyp"/>
</dbReference>
<dbReference type="AlphaFoldDB" id="A0A1Y1L9M0"/>
<keyword evidence="3" id="KW-1133">Transmembrane helix</keyword>
<keyword evidence="2" id="KW-0677">Repeat</keyword>
<evidence type="ECO:0000256" key="4">
    <source>
        <dbReference type="SAM" id="SignalP"/>
    </source>
</evidence>
<dbReference type="Pfam" id="PF13855">
    <property type="entry name" value="LRR_8"/>
    <property type="match status" value="2"/>
</dbReference>
<proteinExistence type="predicted"/>
<dbReference type="Gene3D" id="3.80.10.10">
    <property type="entry name" value="Ribonuclease Inhibitor"/>
    <property type="match status" value="2"/>
</dbReference>
<dbReference type="PANTHER" id="PTHR45712:SF22">
    <property type="entry name" value="INSULIN-LIKE GROWTH FACTOR-BINDING PROTEIN COMPLEX ACID LABILE SUBUNIT"/>
    <property type="match status" value="1"/>
</dbReference>
<dbReference type="InterPro" id="IPR001611">
    <property type="entry name" value="Leu-rich_rpt"/>
</dbReference>
<dbReference type="InterPro" id="IPR032675">
    <property type="entry name" value="LRR_dom_sf"/>
</dbReference>
<dbReference type="SMART" id="SM00369">
    <property type="entry name" value="LRR_TYP"/>
    <property type="match status" value="10"/>
</dbReference>
<name>A0A1Y1L9M0_PHOPY</name>
<evidence type="ECO:0000256" key="2">
    <source>
        <dbReference type="ARBA" id="ARBA00022737"/>
    </source>
</evidence>
<keyword evidence="1" id="KW-0433">Leucine-rich repeat</keyword>
<dbReference type="EMBL" id="GEZM01062643">
    <property type="protein sequence ID" value="JAV69569.1"/>
    <property type="molecule type" value="Transcribed_RNA"/>
</dbReference>
<dbReference type="InterPro" id="IPR050333">
    <property type="entry name" value="SLRP"/>
</dbReference>
<dbReference type="PRINTS" id="PR00019">
    <property type="entry name" value="LEURICHRPT"/>
</dbReference>
<dbReference type="SMART" id="SM00365">
    <property type="entry name" value="LRR_SD22"/>
    <property type="match status" value="3"/>
</dbReference>
<feature type="signal peptide" evidence="4">
    <location>
        <begin position="1"/>
        <end position="20"/>
    </location>
</feature>
<feature type="chain" id="PRO_5011907347" description="LRRCT domain-containing protein" evidence="4">
    <location>
        <begin position="21"/>
        <end position="583"/>
    </location>
</feature>
<dbReference type="Pfam" id="PF00560">
    <property type="entry name" value="LRR_1"/>
    <property type="match status" value="1"/>
</dbReference>
<dbReference type="SUPFAM" id="SSF52058">
    <property type="entry name" value="L domain-like"/>
    <property type="match status" value="2"/>
</dbReference>
<accession>A0A1Y1L9M0</accession>
<dbReference type="PROSITE" id="PS51450">
    <property type="entry name" value="LRR"/>
    <property type="match status" value="6"/>
</dbReference>
<dbReference type="Pfam" id="PF12799">
    <property type="entry name" value="LRR_4"/>
    <property type="match status" value="1"/>
</dbReference>
<evidence type="ECO:0000256" key="1">
    <source>
        <dbReference type="ARBA" id="ARBA00022614"/>
    </source>
</evidence>
<dbReference type="InterPro" id="IPR025875">
    <property type="entry name" value="Leu-rich_rpt_4"/>
</dbReference>
<keyword evidence="4" id="KW-0732">Signal</keyword>
<dbReference type="PANTHER" id="PTHR45712">
    <property type="entry name" value="AGAP008170-PA"/>
    <property type="match status" value="1"/>
</dbReference>
<feature type="transmembrane region" description="Helical" evidence="3">
    <location>
        <begin position="535"/>
        <end position="555"/>
    </location>
</feature>
<dbReference type="EMBL" id="GEZM01062644">
    <property type="protein sequence ID" value="JAV69568.1"/>
    <property type="molecule type" value="Transcribed_RNA"/>
</dbReference>
<evidence type="ECO:0008006" key="6">
    <source>
        <dbReference type="Google" id="ProtNLM"/>
    </source>
</evidence>
<organism evidence="5">
    <name type="scientific">Photinus pyralis</name>
    <name type="common">Common eastern firefly</name>
    <name type="synonym">Lampyris pyralis</name>
    <dbReference type="NCBI Taxonomy" id="7054"/>
    <lineage>
        <taxon>Eukaryota</taxon>
        <taxon>Metazoa</taxon>
        <taxon>Ecdysozoa</taxon>
        <taxon>Arthropoda</taxon>
        <taxon>Hexapoda</taxon>
        <taxon>Insecta</taxon>
        <taxon>Pterygota</taxon>
        <taxon>Neoptera</taxon>
        <taxon>Endopterygota</taxon>
        <taxon>Coleoptera</taxon>
        <taxon>Polyphaga</taxon>
        <taxon>Elateriformia</taxon>
        <taxon>Elateroidea</taxon>
        <taxon>Lampyridae</taxon>
        <taxon>Lampyrinae</taxon>
        <taxon>Photinus</taxon>
    </lineage>
</organism>
<evidence type="ECO:0000256" key="3">
    <source>
        <dbReference type="SAM" id="Phobius"/>
    </source>
</evidence>
<protein>
    <recommendedName>
        <fullName evidence="6">LRRCT domain-containing protein</fullName>
    </recommendedName>
</protein>
<reference evidence="5" key="1">
    <citation type="journal article" date="2016" name="Sci. Rep.">
        <title>Molecular characterization of firefly nuptial gifts: a multi-omics approach sheds light on postcopulatory sexual selection.</title>
        <authorList>
            <person name="Al-Wathiqui N."/>
            <person name="Fallon T.R."/>
            <person name="South A."/>
            <person name="Weng J.K."/>
            <person name="Lewis S.M."/>
        </authorList>
    </citation>
    <scope>NUCLEOTIDE SEQUENCE</scope>
</reference>